<reference evidence="1" key="2">
    <citation type="journal article" date="2019" name="IMA Fungus">
        <title>Genome sequencing and comparison of five Tilletia species to identify candidate genes for the detection of regulated species infecting wheat.</title>
        <authorList>
            <person name="Nguyen H.D.T."/>
            <person name="Sultana T."/>
            <person name="Kesanakurti P."/>
            <person name="Hambleton S."/>
        </authorList>
    </citation>
    <scope>NUCLEOTIDE SEQUENCE</scope>
    <source>
        <strain evidence="1">DAOMC 236416</strain>
    </source>
</reference>
<evidence type="ECO:0000313" key="2">
    <source>
        <dbReference type="Proteomes" id="UP000077521"/>
    </source>
</evidence>
<dbReference type="Proteomes" id="UP000077521">
    <property type="component" value="Unassembled WGS sequence"/>
</dbReference>
<name>A0A8T8S8A7_9BASI</name>
<gene>
    <name evidence="1" type="ORF">A4X13_0g9662</name>
</gene>
<dbReference type="AlphaFoldDB" id="A0A8T8S8A7"/>
<reference evidence="1" key="1">
    <citation type="submission" date="2016-04" db="EMBL/GenBank/DDBJ databases">
        <authorList>
            <person name="Nguyen H.D."/>
            <person name="Samba Siva P."/>
            <person name="Cullis J."/>
            <person name="Levesque C.A."/>
            <person name="Hambleton S."/>
        </authorList>
    </citation>
    <scope>NUCLEOTIDE SEQUENCE</scope>
    <source>
        <strain evidence="1">DAOMC 236416</strain>
    </source>
</reference>
<proteinExistence type="predicted"/>
<sequence>KPVLALILDELFSVGNTGSIPSMISWVLASAMTTISADVIHVKPHLS</sequence>
<evidence type="ECO:0000313" key="1">
    <source>
        <dbReference type="EMBL" id="KAE8234989.1"/>
    </source>
</evidence>
<organism evidence="1 2">
    <name type="scientific">Tilletia indica</name>
    <dbReference type="NCBI Taxonomy" id="43049"/>
    <lineage>
        <taxon>Eukaryota</taxon>
        <taxon>Fungi</taxon>
        <taxon>Dikarya</taxon>
        <taxon>Basidiomycota</taxon>
        <taxon>Ustilaginomycotina</taxon>
        <taxon>Exobasidiomycetes</taxon>
        <taxon>Tilletiales</taxon>
        <taxon>Tilletiaceae</taxon>
        <taxon>Tilletia</taxon>
    </lineage>
</organism>
<comment type="caution">
    <text evidence="1">The sequence shown here is derived from an EMBL/GenBank/DDBJ whole genome shotgun (WGS) entry which is preliminary data.</text>
</comment>
<keyword evidence="2" id="KW-1185">Reference proteome</keyword>
<dbReference type="EMBL" id="LWDF02003076">
    <property type="protein sequence ID" value="KAE8234989.1"/>
    <property type="molecule type" value="Genomic_DNA"/>
</dbReference>
<protein>
    <submittedName>
        <fullName evidence="1">Uncharacterized protein</fullName>
    </submittedName>
</protein>
<accession>A0A8T8S8A7</accession>
<feature type="non-terminal residue" evidence="1">
    <location>
        <position position="1"/>
    </location>
</feature>